<dbReference type="KEGG" id="nhy:JQS43_15500"/>
<evidence type="ECO:0000313" key="3">
    <source>
        <dbReference type="EMBL" id="QSB13052.1"/>
    </source>
</evidence>
<dbReference type="CDD" id="cd01949">
    <property type="entry name" value="GGDEF"/>
    <property type="match status" value="1"/>
</dbReference>
<protein>
    <submittedName>
        <fullName evidence="3">GGDEF domain-containing protein</fullName>
    </submittedName>
</protein>
<keyword evidence="4" id="KW-1185">Reference proteome</keyword>
<evidence type="ECO:0000313" key="4">
    <source>
        <dbReference type="Proteomes" id="UP000662857"/>
    </source>
</evidence>
<feature type="region of interest" description="Disordered" evidence="1">
    <location>
        <begin position="248"/>
        <end position="268"/>
    </location>
</feature>
<dbReference type="EMBL" id="CP070499">
    <property type="protein sequence ID" value="QSB13052.1"/>
    <property type="molecule type" value="Genomic_DNA"/>
</dbReference>
<dbReference type="InterPro" id="IPR052155">
    <property type="entry name" value="Biofilm_reg_signaling"/>
</dbReference>
<name>A0A895Y9W7_9ACTN</name>
<organism evidence="3 4">
    <name type="scientific">Natronosporangium hydrolyticum</name>
    <dbReference type="NCBI Taxonomy" id="2811111"/>
    <lineage>
        <taxon>Bacteria</taxon>
        <taxon>Bacillati</taxon>
        <taxon>Actinomycetota</taxon>
        <taxon>Actinomycetes</taxon>
        <taxon>Micromonosporales</taxon>
        <taxon>Micromonosporaceae</taxon>
        <taxon>Natronosporangium</taxon>
    </lineage>
</organism>
<feature type="region of interest" description="Disordered" evidence="1">
    <location>
        <begin position="1"/>
        <end position="23"/>
    </location>
</feature>
<dbReference type="NCBIfam" id="TIGR00254">
    <property type="entry name" value="GGDEF"/>
    <property type="match status" value="1"/>
</dbReference>
<evidence type="ECO:0000259" key="2">
    <source>
        <dbReference type="PROSITE" id="PS50887"/>
    </source>
</evidence>
<proteinExistence type="predicted"/>
<dbReference type="SUPFAM" id="SSF55073">
    <property type="entry name" value="Nucleotide cyclase"/>
    <property type="match status" value="1"/>
</dbReference>
<dbReference type="Proteomes" id="UP000662857">
    <property type="component" value="Chromosome"/>
</dbReference>
<dbReference type="SMART" id="SM00267">
    <property type="entry name" value="GGDEF"/>
    <property type="match status" value="1"/>
</dbReference>
<dbReference type="PANTHER" id="PTHR44757">
    <property type="entry name" value="DIGUANYLATE CYCLASE DGCP"/>
    <property type="match status" value="1"/>
</dbReference>
<dbReference type="AlphaFoldDB" id="A0A895Y9W7"/>
<accession>A0A895Y9W7</accession>
<evidence type="ECO:0000256" key="1">
    <source>
        <dbReference type="SAM" id="MobiDB-lite"/>
    </source>
</evidence>
<dbReference type="PANTHER" id="PTHR44757:SF2">
    <property type="entry name" value="BIOFILM ARCHITECTURE MAINTENANCE PROTEIN MBAA"/>
    <property type="match status" value="1"/>
</dbReference>
<sequence length="268" mass="27758">MTNVVFSAPTTAARPHQTTPEGASAVEPLSFAVGAGAAAAAALGLGAGLRLHHRLQRVEGNLARLRNELAAERHAADHDPLTGLPNRRAFQRRGSALLADPGHPATACAVIDLDSFKEVNDTLGHSAGDQVLVTLAGRLARLTNEQDLVARLGGDEFAALLTDGRGGPADPDRPAVCRPDRLGAHLADVLGAPMVVNGRWLRVTAAVGVTPVRPGAALNDLLHTADLAMYRHKARSTQPAALVTSPARGITGQPVTAPSTPLLQAPAR</sequence>
<dbReference type="InterPro" id="IPR029787">
    <property type="entry name" value="Nucleotide_cyclase"/>
</dbReference>
<feature type="compositionally biased region" description="Polar residues" evidence="1">
    <location>
        <begin position="253"/>
        <end position="262"/>
    </location>
</feature>
<dbReference type="PROSITE" id="PS50887">
    <property type="entry name" value="GGDEF"/>
    <property type="match status" value="1"/>
</dbReference>
<feature type="domain" description="GGDEF" evidence="2">
    <location>
        <begin position="104"/>
        <end position="245"/>
    </location>
</feature>
<dbReference type="Pfam" id="PF00990">
    <property type="entry name" value="GGDEF"/>
    <property type="match status" value="1"/>
</dbReference>
<dbReference type="InterPro" id="IPR000160">
    <property type="entry name" value="GGDEF_dom"/>
</dbReference>
<feature type="compositionally biased region" description="Polar residues" evidence="1">
    <location>
        <begin position="1"/>
        <end position="21"/>
    </location>
</feature>
<gene>
    <name evidence="3" type="ORF">JQS43_15500</name>
</gene>
<dbReference type="InterPro" id="IPR043128">
    <property type="entry name" value="Rev_trsase/Diguanyl_cyclase"/>
</dbReference>
<reference evidence="3" key="1">
    <citation type="submission" date="2021-02" db="EMBL/GenBank/DDBJ databases">
        <title>Natrosporangium hydrolyticum gen. nov., sp. nov, a haloalkaliphilic actinobacterium from a soda solonchak soil.</title>
        <authorList>
            <person name="Sorokin D.Y."/>
            <person name="Khijniak T.V."/>
            <person name="Zakharycheva A.P."/>
            <person name="Boueva O.V."/>
            <person name="Ariskina E.V."/>
            <person name="Hahnke R.L."/>
            <person name="Bunk B."/>
            <person name="Sproer C."/>
            <person name="Schumann P."/>
            <person name="Evtushenko L.I."/>
            <person name="Kublanov I.V."/>
        </authorList>
    </citation>
    <scope>NUCLEOTIDE SEQUENCE</scope>
    <source>
        <strain evidence="3">DSM 106523</strain>
    </source>
</reference>
<dbReference type="Gene3D" id="3.30.70.270">
    <property type="match status" value="1"/>
</dbReference>